<dbReference type="GO" id="GO:0016020">
    <property type="term" value="C:membrane"/>
    <property type="evidence" value="ECO:0007669"/>
    <property type="project" value="TreeGrafter"/>
</dbReference>
<keyword evidence="2" id="KW-0812">Transmembrane</keyword>
<evidence type="ECO:0000313" key="4">
    <source>
        <dbReference type="EMBL" id="KAG2575179.1"/>
    </source>
</evidence>
<comment type="subunit">
    <text evidence="1">Homodimer and heterodimers.</text>
</comment>
<dbReference type="AlphaFoldDB" id="A0A8T0QQ19"/>
<dbReference type="InterPro" id="IPR045009">
    <property type="entry name" value="CASPL-5"/>
</dbReference>
<feature type="transmembrane region" description="Helical" evidence="2">
    <location>
        <begin position="78"/>
        <end position="104"/>
    </location>
</feature>
<evidence type="ECO:0000313" key="5">
    <source>
        <dbReference type="Proteomes" id="UP000823388"/>
    </source>
</evidence>
<evidence type="ECO:0008006" key="6">
    <source>
        <dbReference type="Google" id="ProtNLM"/>
    </source>
</evidence>
<dbReference type="PANTHER" id="PTHR32021">
    <property type="entry name" value="CASP-LIKE PROTEIN 5B3"/>
    <property type="match status" value="1"/>
</dbReference>
<dbReference type="PROSITE" id="PS51257">
    <property type="entry name" value="PROKAR_LIPOPROTEIN"/>
    <property type="match status" value="1"/>
</dbReference>
<proteinExistence type="predicted"/>
<comment type="caution">
    <text evidence="4">The sequence shown here is derived from an EMBL/GenBank/DDBJ whole genome shotgun (WGS) entry which is preliminary data.</text>
</comment>
<feature type="transmembrane region" description="Helical" evidence="2">
    <location>
        <begin position="124"/>
        <end position="146"/>
    </location>
</feature>
<organism evidence="4 5">
    <name type="scientific">Panicum virgatum</name>
    <name type="common">Blackwell switchgrass</name>
    <dbReference type="NCBI Taxonomy" id="38727"/>
    <lineage>
        <taxon>Eukaryota</taxon>
        <taxon>Viridiplantae</taxon>
        <taxon>Streptophyta</taxon>
        <taxon>Embryophyta</taxon>
        <taxon>Tracheophyta</taxon>
        <taxon>Spermatophyta</taxon>
        <taxon>Magnoliopsida</taxon>
        <taxon>Liliopsida</taxon>
        <taxon>Poales</taxon>
        <taxon>Poaceae</taxon>
        <taxon>PACMAD clade</taxon>
        <taxon>Panicoideae</taxon>
        <taxon>Panicodae</taxon>
        <taxon>Paniceae</taxon>
        <taxon>Panicinae</taxon>
        <taxon>Panicum</taxon>
        <taxon>Panicum sect. Hiantes</taxon>
    </lineage>
</organism>
<keyword evidence="2" id="KW-1133">Transmembrane helix</keyword>
<dbReference type="EMBL" id="CM029049">
    <property type="protein sequence ID" value="KAG2575179.1"/>
    <property type="molecule type" value="Genomic_DNA"/>
</dbReference>
<keyword evidence="3" id="KW-0732">Signal</keyword>
<feature type="chain" id="PRO_5035938642" description="CASP-like protein" evidence="3">
    <location>
        <begin position="19"/>
        <end position="156"/>
    </location>
</feature>
<sequence length="156" mass="16434">MRTLVATWLLVCRVAVIALCSASLACVGAARDADDYTPFRFLEVALWLQLPWSVARVAYDAAVTLFHAPLPGRRASLAIVAGECVLSCLTYAAGACALAVQVYLERDARACAFLAPGACGGYKAAALLALSASVFTSAIAVLLFYLRASRHAHALD</sequence>
<evidence type="ECO:0000256" key="3">
    <source>
        <dbReference type="SAM" id="SignalP"/>
    </source>
</evidence>
<feature type="signal peptide" evidence="3">
    <location>
        <begin position="1"/>
        <end position="18"/>
    </location>
</feature>
<gene>
    <name evidence="4" type="ORF">PVAP13_7KG417800</name>
</gene>
<reference evidence="4" key="1">
    <citation type="submission" date="2020-05" db="EMBL/GenBank/DDBJ databases">
        <title>WGS assembly of Panicum virgatum.</title>
        <authorList>
            <person name="Lovell J.T."/>
            <person name="Jenkins J."/>
            <person name="Shu S."/>
            <person name="Juenger T.E."/>
            <person name="Schmutz J."/>
        </authorList>
    </citation>
    <scope>NUCLEOTIDE SEQUENCE</scope>
    <source>
        <strain evidence="4">AP13</strain>
    </source>
</reference>
<dbReference type="PANTHER" id="PTHR32021:SF30">
    <property type="entry name" value="CASP-LIKE PROTEIN 5C1"/>
    <property type="match status" value="1"/>
</dbReference>
<evidence type="ECO:0000256" key="1">
    <source>
        <dbReference type="ARBA" id="ARBA00011489"/>
    </source>
</evidence>
<dbReference type="Proteomes" id="UP000823388">
    <property type="component" value="Chromosome 7K"/>
</dbReference>
<keyword evidence="5" id="KW-1185">Reference proteome</keyword>
<accession>A0A8T0QQ19</accession>
<evidence type="ECO:0000256" key="2">
    <source>
        <dbReference type="SAM" id="Phobius"/>
    </source>
</evidence>
<protein>
    <recommendedName>
        <fullName evidence="6">CASP-like protein</fullName>
    </recommendedName>
</protein>
<keyword evidence="2" id="KW-0472">Membrane</keyword>
<name>A0A8T0QQ19_PANVG</name>